<dbReference type="KEGG" id="amus:LMH87_007663"/>
<evidence type="ECO:0008006" key="4">
    <source>
        <dbReference type="Google" id="ProtNLM"/>
    </source>
</evidence>
<feature type="transmembrane region" description="Helical" evidence="1">
    <location>
        <begin position="175"/>
        <end position="198"/>
    </location>
</feature>
<evidence type="ECO:0000256" key="1">
    <source>
        <dbReference type="SAM" id="Phobius"/>
    </source>
</evidence>
<dbReference type="InterPro" id="IPR036259">
    <property type="entry name" value="MFS_trans_sf"/>
</dbReference>
<dbReference type="RefSeq" id="XP_056058020.1">
    <property type="nucleotide sequence ID" value="XM_056199584.1"/>
</dbReference>
<evidence type="ECO:0000313" key="3">
    <source>
        <dbReference type="Proteomes" id="UP001144673"/>
    </source>
</evidence>
<accession>A0A9W8URA8</accession>
<dbReference type="GeneID" id="80894822"/>
<dbReference type="InterPro" id="IPR050327">
    <property type="entry name" value="Proton-linked_MCT"/>
</dbReference>
<sequence length="394" mass="41498">MSAGDSSPEGSPAPSNAKYRLFVISASLCNFATTGVVICFSVFQDWYQRSLFPSQNSATIALIGSLQLSVFLCVSHVNIPPQKKIMMAGALLCVAAWIWCSLARSIAEIIIAQGLMFAVGAGILHATTTSFGTQYLEGSVLALLIPSGSLFGALFWSVVVKLLTVYAVASAAHRIIAVITASLLSCSLMIMCLCGSSSLPGEPEPAQPKTLCRKLLKVGSSLFLYMGLSMPLTYLAFWGADSALGGICDYLPAVFQGFAVIGHFSSLYLGRWVSSGRLLLVETGVVGLLTLTFPIMVTTVLMGVAAASLGLFTGHILVTEFAKHQLQSGNLVINTALPCLGLLSGGPVCAFIIQASDGGRFGVCFFAGGCLVLSWCLGECLERIYEESGEKLLA</sequence>
<gene>
    <name evidence="2" type="ORF">LMH87_007663</name>
</gene>
<proteinExistence type="predicted"/>
<feature type="transmembrane region" description="Helical" evidence="1">
    <location>
        <begin position="293"/>
        <end position="319"/>
    </location>
</feature>
<feature type="transmembrane region" description="Helical" evidence="1">
    <location>
        <begin position="331"/>
        <end position="353"/>
    </location>
</feature>
<dbReference type="EMBL" id="JAJHUN010000002">
    <property type="protein sequence ID" value="KAJ4161636.1"/>
    <property type="molecule type" value="Genomic_DNA"/>
</dbReference>
<dbReference type="Proteomes" id="UP001144673">
    <property type="component" value="Unassembled WGS sequence"/>
</dbReference>
<feature type="transmembrane region" description="Helical" evidence="1">
    <location>
        <begin position="20"/>
        <end position="47"/>
    </location>
</feature>
<keyword evidence="1" id="KW-1133">Transmembrane helix</keyword>
<dbReference type="SUPFAM" id="SSF103473">
    <property type="entry name" value="MFS general substrate transporter"/>
    <property type="match status" value="1"/>
</dbReference>
<feature type="transmembrane region" description="Helical" evidence="1">
    <location>
        <begin position="85"/>
        <end position="102"/>
    </location>
</feature>
<organism evidence="2 3">
    <name type="scientific">Akanthomyces muscarius</name>
    <name type="common">Entomopathogenic fungus</name>
    <name type="synonym">Lecanicillium muscarium</name>
    <dbReference type="NCBI Taxonomy" id="2231603"/>
    <lineage>
        <taxon>Eukaryota</taxon>
        <taxon>Fungi</taxon>
        <taxon>Dikarya</taxon>
        <taxon>Ascomycota</taxon>
        <taxon>Pezizomycotina</taxon>
        <taxon>Sordariomycetes</taxon>
        <taxon>Hypocreomycetidae</taxon>
        <taxon>Hypocreales</taxon>
        <taxon>Cordycipitaceae</taxon>
        <taxon>Akanthomyces</taxon>
    </lineage>
</organism>
<keyword evidence="3" id="KW-1185">Reference proteome</keyword>
<protein>
    <recommendedName>
        <fullName evidence="4">MFS transporter</fullName>
    </recommendedName>
</protein>
<reference evidence="2" key="1">
    <citation type="journal article" date="2023" name="Access Microbiol">
        <title>De-novo genome assembly for Akanthomyces muscarius, a biocontrol agent of insect agricultural pests.</title>
        <authorList>
            <person name="Erdos Z."/>
            <person name="Studholme D.J."/>
            <person name="Raymond B."/>
            <person name="Sharma M."/>
        </authorList>
    </citation>
    <scope>NUCLEOTIDE SEQUENCE</scope>
    <source>
        <strain evidence="2">Ve6</strain>
    </source>
</reference>
<keyword evidence="1" id="KW-0812">Transmembrane</keyword>
<keyword evidence="1" id="KW-0472">Membrane</keyword>
<dbReference type="PANTHER" id="PTHR11360:SF284">
    <property type="entry name" value="EG:103B4.3 PROTEIN-RELATED"/>
    <property type="match status" value="1"/>
</dbReference>
<feature type="transmembrane region" description="Helical" evidence="1">
    <location>
        <begin position="218"/>
        <end position="238"/>
    </location>
</feature>
<evidence type="ECO:0000313" key="2">
    <source>
        <dbReference type="EMBL" id="KAJ4161636.1"/>
    </source>
</evidence>
<dbReference type="PANTHER" id="PTHR11360">
    <property type="entry name" value="MONOCARBOXYLATE TRANSPORTER"/>
    <property type="match status" value="1"/>
</dbReference>
<comment type="caution">
    <text evidence="2">The sequence shown here is derived from an EMBL/GenBank/DDBJ whole genome shotgun (WGS) entry which is preliminary data.</text>
</comment>
<dbReference type="AlphaFoldDB" id="A0A9W8URA8"/>
<feature type="transmembrane region" description="Helical" evidence="1">
    <location>
        <begin position="109"/>
        <end position="128"/>
    </location>
</feature>
<name>A0A9W8URA8_AKAMU</name>
<feature type="transmembrane region" description="Helical" evidence="1">
    <location>
        <begin position="140"/>
        <end position="163"/>
    </location>
</feature>
<feature type="transmembrane region" description="Helical" evidence="1">
    <location>
        <begin position="250"/>
        <end position="273"/>
    </location>
</feature>
<feature type="transmembrane region" description="Helical" evidence="1">
    <location>
        <begin position="59"/>
        <end position="79"/>
    </location>
</feature>